<feature type="transmembrane region" description="Helical" evidence="2">
    <location>
        <begin position="41"/>
        <end position="65"/>
    </location>
</feature>
<evidence type="ECO:0000259" key="3">
    <source>
        <dbReference type="Pfam" id="PF07693"/>
    </source>
</evidence>
<feature type="transmembrane region" description="Helical" evidence="2">
    <location>
        <begin position="12"/>
        <end position="35"/>
    </location>
</feature>
<evidence type="ECO:0000256" key="2">
    <source>
        <dbReference type="SAM" id="Phobius"/>
    </source>
</evidence>
<dbReference type="PANTHER" id="PTHR24116">
    <property type="entry name" value="KINASE D-INTERACTING SUBSTRATE OF 220 KDA"/>
    <property type="match status" value="1"/>
</dbReference>
<comment type="caution">
    <text evidence="5">The sequence shown here is derived from an EMBL/GenBank/DDBJ whole genome shotgun (WGS) entry which is preliminary data.</text>
</comment>
<dbReference type="Pfam" id="PF07693">
    <property type="entry name" value="KAP_NTPase"/>
    <property type="match status" value="1"/>
</dbReference>
<keyword evidence="2" id="KW-1133">Transmembrane helix</keyword>
<evidence type="ECO:0000259" key="4">
    <source>
        <dbReference type="Pfam" id="PF23307"/>
    </source>
</evidence>
<feature type="compositionally biased region" description="Polar residues" evidence="1">
    <location>
        <begin position="823"/>
        <end position="852"/>
    </location>
</feature>
<feature type="region of interest" description="Disordered" evidence="1">
    <location>
        <begin position="747"/>
        <end position="785"/>
    </location>
</feature>
<dbReference type="InterPro" id="IPR052771">
    <property type="entry name" value="Neurotrophin_sig_adaptor"/>
</dbReference>
<name>A0ABQ9J020_9CUCU</name>
<evidence type="ECO:0000313" key="5">
    <source>
        <dbReference type="EMBL" id="KAJ8969884.1"/>
    </source>
</evidence>
<keyword evidence="6" id="KW-1185">Reference proteome</keyword>
<organism evidence="5 6">
    <name type="scientific">Molorchus minor</name>
    <dbReference type="NCBI Taxonomy" id="1323400"/>
    <lineage>
        <taxon>Eukaryota</taxon>
        <taxon>Metazoa</taxon>
        <taxon>Ecdysozoa</taxon>
        <taxon>Arthropoda</taxon>
        <taxon>Hexapoda</taxon>
        <taxon>Insecta</taxon>
        <taxon>Pterygota</taxon>
        <taxon>Neoptera</taxon>
        <taxon>Endopterygota</taxon>
        <taxon>Coleoptera</taxon>
        <taxon>Polyphaga</taxon>
        <taxon>Cucujiformia</taxon>
        <taxon>Chrysomeloidea</taxon>
        <taxon>Cerambycidae</taxon>
        <taxon>Lamiinae</taxon>
        <taxon>Monochamini</taxon>
        <taxon>Molorchus</taxon>
    </lineage>
</organism>
<proteinExistence type="predicted"/>
<gene>
    <name evidence="5" type="ORF">NQ317_011176</name>
</gene>
<reference evidence="5" key="1">
    <citation type="journal article" date="2023" name="Insect Mol. Biol.">
        <title>Genome sequencing provides insights into the evolution of gene families encoding plant cell wall-degrading enzymes in longhorned beetles.</title>
        <authorList>
            <person name="Shin N.R."/>
            <person name="Okamura Y."/>
            <person name="Kirsch R."/>
            <person name="Pauchet Y."/>
        </authorList>
    </citation>
    <scope>NUCLEOTIDE SEQUENCE</scope>
    <source>
        <strain evidence="5">MMC_N1</strain>
    </source>
</reference>
<feature type="transmembrane region" description="Helical" evidence="2">
    <location>
        <begin position="179"/>
        <end position="202"/>
    </location>
</feature>
<dbReference type="InterPro" id="IPR011646">
    <property type="entry name" value="KAP_P-loop"/>
</dbReference>
<evidence type="ECO:0000256" key="1">
    <source>
        <dbReference type="SAM" id="MobiDB-lite"/>
    </source>
</evidence>
<dbReference type="PANTHER" id="PTHR24116:SF0">
    <property type="entry name" value="KINASE D-INTERACTING SUBSTRATE OF 220 KDA"/>
    <property type="match status" value="1"/>
</dbReference>
<accession>A0ABQ9J020</accession>
<feature type="domain" description="Kinase D-interacting substrate of 220 kDa-like SAM" evidence="4">
    <location>
        <begin position="657"/>
        <end position="739"/>
    </location>
</feature>
<feature type="transmembrane region" description="Helical" evidence="2">
    <location>
        <begin position="217"/>
        <end position="239"/>
    </location>
</feature>
<dbReference type="Pfam" id="PF23307">
    <property type="entry name" value="SAM_KIDINS220"/>
    <property type="match status" value="1"/>
</dbReference>
<sequence length="897" mass="101338">MKNFAREWVDPVFQFTILLFLVLAHFATVIGTIIGLSLQSWIIGLSIGVSVLLLGYIFLALIWFASKRYDWDWPYTFNINLTRKMNNLKLILQILFCHPPGASNDGLTAMPIRFYFTDQTRVTSTGAGENSVVQMLGSLYDAIESQYGALATRLYRTFKPKPVKSSSTWTWRKMCCLPYVILFEITFMMVIIGACALTMYIIHVNSNAIDSDKVTSFTLQIVLIVAALMLGIAAVANLYTWSKLLKTVFFSQRRHLQRSISKLETLKSEGFLQTLRQEVNLMKEMVICLDRLNCQQTRLVIIIDGLDSCEQDKVLLVLDTVHILFSDANTPFIVILAIDPHVIAKVAWEKAVEMNTRRLFSENNIGGHNYLNNMVHLPFYLQNSGLRKVKIAQQLAATHRKQTSAWAENDENLNNFLARSSSSRRLSNEKALMSSQENLGKFSSRKGSRKLKYSESVASSIGSNLNRIGGAQDLTKMLLTDDYFSDVNPRTMRRLMNVVVRPLIPSVKDTEPLLELDRDEKKFDIFLSFHRSSLLVSDLKIFLPFTINLDPYLKKVIKEETQSLEDDGLMVGPKNMSILPAHMSSWGNTTEWNSPRSALSKRLRINKPSPLSTTQPVMYPPVQAGIMGWQPWNDHMALQPHIPLAPVTILEPEIMETRLSTLNVDGVCKLISNMSEINPDSVSDYIKVIKEQNINGRVLLHCDLFELKTLLSMSFGDWEMFKVALISLREHEITCVLRQDEIKPVRTAKHMERRGSISKGSNTSDKDAGKTQVDGSQRKHSNIEKQVTLEDQMICGALQTLNEEACEDVLEETEEAMADVDVPQTSVIPPSPEATQGESQKNPVLSQNSYEQHNIAPSEKGSKKVKYNDSVLEVEYNQPTISKIIKASGSQTSHQKR</sequence>
<dbReference type="EMBL" id="JAPWTJ010001699">
    <property type="protein sequence ID" value="KAJ8969884.1"/>
    <property type="molecule type" value="Genomic_DNA"/>
</dbReference>
<dbReference type="Proteomes" id="UP001162164">
    <property type="component" value="Unassembled WGS sequence"/>
</dbReference>
<dbReference type="InterPro" id="IPR057092">
    <property type="entry name" value="SAM_KIDINS220"/>
</dbReference>
<evidence type="ECO:0000313" key="6">
    <source>
        <dbReference type="Proteomes" id="UP001162164"/>
    </source>
</evidence>
<dbReference type="SUPFAM" id="SSF47769">
    <property type="entry name" value="SAM/Pointed domain"/>
    <property type="match status" value="1"/>
</dbReference>
<evidence type="ECO:0008006" key="7">
    <source>
        <dbReference type="Google" id="ProtNLM"/>
    </source>
</evidence>
<feature type="domain" description="KAP NTPase" evidence="3">
    <location>
        <begin position="128"/>
        <end position="499"/>
    </location>
</feature>
<keyword evidence="2" id="KW-0472">Membrane</keyword>
<protein>
    <recommendedName>
        <fullName evidence="7">KAP NTPase domain-containing protein</fullName>
    </recommendedName>
</protein>
<feature type="region of interest" description="Disordered" evidence="1">
    <location>
        <begin position="818"/>
        <end position="866"/>
    </location>
</feature>
<dbReference type="InterPro" id="IPR013761">
    <property type="entry name" value="SAM/pointed_sf"/>
</dbReference>
<keyword evidence="2" id="KW-0812">Transmembrane</keyword>